<keyword evidence="2" id="KW-1133">Transmembrane helix</keyword>
<evidence type="ECO:0000313" key="4">
    <source>
        <dbReference type="Proteomes" id="UP001500840"/>
    </source>
</evidence>
<keyword evidence="4" id="KW-1185">Reference proteome</keyword>
<evidence type="ECO:0000256" key="2">
    <source>
        <dbReference type="SAM" id="Phobius"/>
    </source>
</evidence>
<feature type="transmembrane region" description="Helical" evidence="2">
    <location>
        <begin position="72"/>
        <end position="94"/>
    </location>
</feature>
<gene>
    <name evidence="3" type="ORF">GCM10023156_38400</name>
</gene>
<feature type="region of interest" description="Disordered" evidence="1">
    <location>
        <begin position="40"/>
        <end position="61"/>
    </location>
</feature>
<reference evidence="4" key="1">
    <citation type="journal article" date="2019" name="Int. J. Syst. Evol. Microbiol.">
        <title>The Global Catalogue of Microorganisms (GCM) 10K type strain sequencing project: providing services to taxonomists for standard genome sequencing and annotation.</title>
        <authorList>
            <consortium name="The Broad Institute Genomics Platform"/>
            <consortium name="The Broad Institute Genome Sequencing Center for Infectious Disease"/>
            <person name="Wu L."/>
            <person name="Ma J."/>
        </authorList>
    </citation>
    <scope>NUCLEOTIDE SEQUENCE [LARGE SCALE GENOMIC DNA]</scope>
    <source>
        <strain evidence="4">JCM 17759</strain>
    </source>
</reference>
<accession>A0ABP8N437</accession>
<dbReference type="Proteomes" id="UP001500840">
    <property type="component" value="Unassembled WGS sequence"/>
</dbReference>
<name>A0ABP8N437_9BACT</name>
<evidence type="ECO:0000256" key="1">
    <source>
        <dbReference type="SAM" id="MobiDB-lite"/>
    </source>
</evidence>
<protein>
    <submittedName>
        <fullName evidence="3">Uncharacterized protein</fullName>
    </submittedName>
</protein>
<keyword evidence="2" id="KW-0472">Membrane</keyword>
<dbReference type="Gene3D" id="2.20.28.160">
    <property type="match status" value="1"/>
</dbReference>
<feature type="transmembrane region" description="Helical" evidence="2">
    <location>
        <begin position="154"/>
        <end position="172"/>
    </location>
</feature>
<organism evidence="3 4">
    <name type="scientific">Novipirellula rosea</name>
    <dbReference type="NCBI Taxonomy" id="1031540"/>
    <lineage>
        <taxon>Bacteria</taxon>
        <taxon>Pseudomonadati</taxon>
        <taxon>Planctomycetota</taxon>
        <taxon>Planctomycetia</taxon>
        <taxon>Pirellulales</taxon>
        <taxon>Pirellulaceae</taxon>
        <taxon>Novipirellula</taxon>
    </lineage>
</organism>
<dbReference type="EMBL" id="BAABGA010000048">
    <property type="protein sequence ID" value="GAA4459212.1"/>
    <property type="molecule type" value="Genomic_DNA"/>
</dbReference>
<evidence type="ECO:0000313" key="3">
    <source>
        <dbReference type="EMBL" id="GAA4459212.1"/>
    </source>
</evidence>
<proteinExistence type="predicted"/>
<feature type="compositionally biased region" description="Basic and acidic residues" evidence="1">
    <location>
        <begin position="40"/>
        <end position="49"/>
    </location>
</feature>
<comment type="caution">
    <text evidence="3">The sequence shown here is derived from an EMBL/GenBank/DDBJ whole genome shotgun (WGS) entry which is preliminary data.</text>
</comment>
<sequence length="180" mass="19453">MYQLSCPHCQNVIPVTPSQAGDSVLCPSCEQSVAVPRLGELKQLPRDESQPSDTGPAPPYNEAGFAQTFGTVALGLICTASLLIAAYCGIRWALIDAPVTTEIHLQEVREVYPTRNPAELLREYEQMEEAGLELPVPYGYKRVQNLKQGWGQNAAIAGGVAILTLIGAIIFASSGRSRRQ</sequence>
<dbReference type="RefSeq" id="WP_339938322.1">
    <property type="nucleotide sequence ID" value="NZ_BAABGA010000048.1"/>
</dbReference>
<keyword evidence="2" id="KW-0812">Transmembrane</keyword>